<evidence type="ECO:0000259" key="3">
    <source>
        <dbReference type="Pfam" id="PF25876"/>
    </source>
</evidence>
<dbReference type="GO" id="GO:1990281">
    <property type="term" value="C:efflux pump complex"/>
    <property type="evidence" value="ECO:0007669"/>
    <property type="project" value="TreeGrafter"/>
</dbReference>
<dbReference type="OrthoDB" id="9806939at2"/>
<feature type="domain" description="CusB-like beta-barrel" evidence="5">
    <location>
        <begin position="207"/>
        <end position="278"/>
    </location>
</feature>
<dbReference type="GO" id="GO:0015562">
    <property type="term" value="F:efflux transmembrane transporter activity"/>
    <property type="evidence" value="ECO:0007669"/>
    <property type="project" value="TreeGrafter"/>
</dbReference>
<feature type="domain" description="Multidrug resistance protein MdtA-like alpha-helical hairpin" evidence="3">
    <location>
        <begin position="111"/>
        <end position="169"/>
    </location>
</feature>
<name>A0A1X7A015_9RHOB</name>
<dbReference type="SUPFAM" id="SSF111369">
    <property type="entry name" value="HlyD-like secretion proteins"/>
    <property type="match status" value="1"/>
</dbReference>
<sequence length="363" mass="38317">MSTTLKTLAGVIVVAACAAIGVFGTEYVLSSRGEASQPQGGGEANAVRVGVAQPERRQLESAVSAVGTVMPVRSVEITPSVAGRVVEVPVSSGGEVEEGDLLLQLDARAERAALRSAEATLAEARQNLDRIEQLADANTAAEQQLEQARANFQRAEGDVMAAEADLEDRRITAPFAGTLGFVDIDPGAYLSPSTVVTRLSDLSVVQVDLSLPERYFQQVEPGQTVELRVPAYPDATFDGSVTVRDTSVAQGSRSFDVRAEVDNSDRRLVGGMFAQTRLVFDTYEGLAVPDDAIISEGASTYVYAVSDGTAQRRDVSVGGSAGQLTEVTDGLDPDTQIVVAGWNTLRDGAPVEVAEDVEREGLE</sequence>
<dbReference type="EMBL" id="FWFK01000007">
    <property type="protein sequence ID" value="SLN66662.1"/>
    <property type="molecule type" value="Genomic_DNA"/>
</dbReference>
<evidence type="ECO:0000256" key="1">
    <source>
        <dbReference type="ARBA" id="ARBA00009477"/>
    </source>
</evidence>
<dbReference type="Gene3D" id="1.10.287.470">
    <property type="entry name" value="Helix hairpin bin"/>
    <property type="match status" value="1"/>
</dbReference>
<evidence type="ECO:0000259" key="4">
    <source>
        <dbReference type="Pfam" id="PF25917"/>
    </source>
</evidence>
<dbReference type="PANTHER" id="PTHR30469:SF11">
    <property type="entry name" value="BLL4320 PROTEIN"/>
    <property type="match status" value="1"/>
</dbReference>
<dbReference type="InterPro" id="IPR058625">
    <property type="entry name" value="MdtA-like_BSH"/>
</dbReference>
<keyword evidence="8" id="KW-1185">Reference proteome</keyword>
<reference evidence="7 8" key="1">
    <citation type="submission" date="2017-03" db="EMBL/GenBank/DDBJ databases">
        <authorList>
            <person name="Afonso C.L."/>
            <person name="Miller P.J."/>
            <person name="Scott M.A."/>
            <person name="Spackman E."/>
            <person name="Goraichik I."/>
            <person name="Dimitrov K.M."/>
            <person name="Suarez D.L."/>
            <person name="Swayne D.E."/>
        </authorList>
    </citation>
    <scope>NUCLEOTIDE SEQUENCE [LARGE SCALE GENOMIC DNA]</scope>
    <source>
        <strain evidence="7 8">CECT 8625</strain>
    </source>
</reference>
<dbReference type="Pfam" id="PF25989">
    <property type="entry name" value="YknX_C"/>
    <property type="match status" value="1"/>
</dbReference>
<evidence type="ECO:0000313" key="8">
    <source>
        <dbReference type="Proteomes" id="UP000193570"/>
    </source>
</evidence>
<dbReference type="Gene3D" id="2.40.50.100">
    <property type="match status" value="1"/>
</dbReference>
<dbReference type="FunFam" id="2.40.30.170:FF:000010">
    <property type="entry name" value="Efflux RND transporter periplasmic adaptor subunit"/>
    <property type="match status" value="1"/>
</dbReference>
<dbReference type="PANTHER" id="PTHR30469">
    <property type="entry name" value="MULTIDRUG RESISTANCE PROTEIN MDTA"/>
    <property type="match status" value="1"/>
</dbReference>
<dbReference type="Proteomes" id="UP000193570">
    <property type="component" value="Unassembled WGS sequence"/>
</dbReference>
<dbReference type="AlphaFoldDB" id="A0A1X7A015"/>
<evidence type="ECO:0000313" key="7">
    <source>
        <dbReference type="EMBL" id="SLN66662.1"/>
    </source>
</evidence>
<dbReference type="NCBIfam" id="TIGR01730">
    <property type="entry name" value="RND_mfp"/>
    <property type="match status" value="1"/>
</dbReference>
<evidence type="ECO:0000259" key="5">
    <source>
        <dbReference type="Pfam" id="PF25954"/>
    </source>
</evidence>
<evidence type="ECO:0000256" key="2">
    <source>
        <dbReference type="SAM" id="Coils"/>
    </source>
</evidence>
<feature type="domain" description="Multidrug resistance protein MdtA-like barrel-sandwich hybrid" evidence="4">
    <location>
        <begin position="73"/>
        <end position="191"/>
    </location>
</feature>
<dbReference type="Pfam" id="PF25917">
    <property type="entry name" value="BSH_RND"/>
    <property type="match status" value="1"/>
</dbReference>
<dbReference type="PROSITE" id="PS51257">
    <property type="entry name" value="PROKAR_LIPOPROTEIN"/>
    <property type="match status" value="1"/>
</dbReference>
<dbReference type="InterPro" id="IPR006143">
    <property type="entry name" value="RND_pump_MFP"/>
</dbReference>
<feature type="domain" description="YknX-like C-terminal permuted SH3-like" evidence="6">
    <location>
        <begin position="285"/>
        <end position="353"/>
    </location>
</feature>
<organism evidence="7 8">
    <name type="scientific">Roseivivax jejudonensis</name>
    <dbReference type="NCBI Taxonomy" id="1529041"/>
    <lineage>
        <taxon>Bacteria</taxon>
        <taxon>Pseudomonadati</taxon>
        <taxon>Pseudomonadota</taxon>
        <taxon>Alphaproteobacteria</taxon>
        <taxon>Rhodobacterales</taxon>
        <taxon>Roseobacteraceae</taxon>
        <taxon>Roseivivax</taxon>
    </lineage>
</organism>
<dbReference type="Gene3D" id="2.40.420.20">
    <property type="match status" value="1"/>
</dbReference>
<dbReference type="Gene3D" id="2.40.30.170">
    <property type="match status" value="1"/>
</dbReference>
<dbReference type="RefSeq" id="WP_159456793.1">
    <property type="nucleotide sequence ID" value="NZ_FWFK01000007.1"/>
</dbReference>
<comment type="similarity">
    <text evidence="1">Belongs to the membrane fusion protein (MFP) (TC 8.A.1) family.</text>
</comment>
<dbReference type="InterPro" id="IPR058624">
    <property type="entry name" value="MdtA-like_HH"/>
</dbReference>
<dbReference type="InterPro" id="IPR058792">
    <property type="entry name" value="Beta-barrel_RND_2"/>
</dbReference>
<dbReference type="InterPro" id="IPR058637">
    <property type="entry name" value="YknX-like_C"/>
</dbReference>
<feature type="coiled-coil region" evidence="2">
    <location>
        <begin position="107"/>
        <end position="165"/>
    </location>
</feature>
<protein>
    <submittedName>
        <fullName evidence="7">Multidrug resistance protein MdtA</fullName>
    </submittedName>
</protein>
<proteinExistence type="inferred from homology"/>
<accession>A0A1X7A015</accession>
<evidence type="ECO:0000259" key="6">
    <source>
        <dbReference type="Pfam" id="PF25989"/>
    </source>
</evidence>
<dbReference type="Pfam" id="PF25876">
    <property type="entry name" value="HH_MFP_RND"/>
    <property type="match status" value="1"/>
</dbReference>
<keyword evidence="2" id="KW-0175">Coiled coil</keyword>
<gene>
    <name evidence="7" type="primary">mdtA_2</name>
    <name evidence="7" type="ORF">ROJ8625_03391</name>
</gene>
<dbReference type="Pfam" id="PF25954">
    <property type="entry name" value="Beta-barrel_RND_2"/>
    <property type="match status" value="1"/>
</dbReference>